<accession>A0A316YW86</accession>
<feature type="domain" description="Zn(2)-C6 fungal-type" evidence="3">
    <location>
        <begin position="303"/>
        <end position="335"/>
    </location>
</feature>
<evidence type="ECO:0000256" key="2">
    <source>
        <dbReference type="SAM" id="MobiDB-lite"/>
    </source>
</evidence>
<feature type="compositionally biased region" description="Polar residues" evidence="2">
    <location>
        <begin position="155"/>
        <end position="172"/>
    </location>
</feature>
<dbReference type="GO" id="GO:0000981">
    <property type="term" value="F:DNA-binding transcription factor activity, RNA polymerase II-specific"/>
    <property type="evidence" value="ECO:0007669"/>
    <property type="project" value="InterPro"/>
</dbReference>
<evidence type="ECO:0000313" key="4">
    <source>
        <dbReference type="EMBL" id="PWN92045.1"/>
    </source>
</evidence>
<dbReference type="Pfam" id="PF00172">
    <property type="entry name" value="Zn_clus"/>
    <property type="match status" value="1"/>
</dbReference>
<feature type="compositionally biased region" description="Polar residues" evidence="2">
    <location>
        <begin position="179"/>
        <end position="189"/>
    </location>
</feature>
<dbReference type="InterPro" id="IPR001138">
    <property type="entry name" value="Zn2Cys6_DnaBD"/>
</dbReference>
<dbReference type="CDD" id="cd00067">
    <property type="entry name" value="GAL4"/>
    <property type="match status" value="1"/>
</dbReference>
<evidence type="ECO:0000313" key="5">
    <source>
        <dbReference type="Proteomes" id="UP000245768"/>
    </source>
</evidence>
<feature type="compositionally biased region" description="Polar residues" evidence="2">
    <location>
        <begin position="1066"/>
        <end position="1075"/>
    </location>
</feature>
<dbReference type="PROSITE" id="PS50048">
    <property type="entry name" value="ZN2_CY6_FUNGAL_2"/>
    <property type="match status" value="1"/>
</dbReference>
<dbReference type="GO" id="GO:0008270">
    <property type="term" value="F:zinc ion binding"/>
    <property type="evidence" value="ECO:0007669"/>
    <property type="project" value="InterPro"/>
</dbReference>
<dbReference type="PROSITE" id="PS00463">
    <property type="entry name" value="ZN2_CY6_FUNGAL_1"/>
    <property type="match status" value="1"/>
</dbReference>
<gene>
    <name evidence="4" type="ORF">FA10DRAFT_265854</name>
</gene>
<dbReference type="RefSeq" id="XP_025379243.1">
    <property type="nucleotide sequence ID" value="XM_025521239.1"/>
</dbReference>
<name>A0A316YW86_9BASI</name>
<feature type="compositionally biased region" description="Polar residues" evidence="2">
    <location>
        <begin position="196"/>
        <end position="215"/>
    </location>
</feature>
<feature type="region of interest" description="Disordered" evidence="2">
    <location>
        <begin position="1005"/>
        <end position="1084"/>
    </location>
</feature>
<reference evidence="4 5" key="1">
    <citation type="journal article" date="2018" name="Mol. Biol. Evol.">
        <title>Broad Genomic Sampling Reveals a Smut Pathogenic Ancestry of the Fungal Clade Ustilaginomycotina.</title>
        <authorList>
            <person name="Kijpornyongpan T."/>
            <person name="Mondo S.J."/>
            <person name="Barry K."/>
            <person name="Sandor L."/>
            <person name="Lee J."/>
            <person name="Lipzen A."/>
            <person name="Pangilinan J."/>
            <person name="LaButti K."/>
            <person name="Hainaut M."/>
            <person name="Henrissat B."/>
            <person name="Grigoriev I.V."/>
            <person name="Spatafora J.W."/>
            <person name="Aime M.C."/>
        </authorList>
    </citation>
    <scope>NUCLEOTIDE SEQUENCE [LARGE SCALE GENOMIC DNA]</scope>
    <source>
        <strain evidence="4 5">MCA 4198</strain>
    </source>
</reference>
<dbReference type="InterPro" id="IPR050797">
    <property type="entry name" value="Carb_Metab_Trans_Reg"/>
</dbReference>
<dbReference type="EMBL" id="KZ819635">
    <property type="protein sequence ID" value="PWN92045.1"/>
    <property type="molecule type" value="Genomic_DNA"/>
</dbReference>
<sequence length="1084" mass="116997">MAQRDQHQHMHQHQHQHQEAAASGHFDISRSGIGPAPGSVAPPPQIIVDGAAPASVPPSATATATAAAAAATAIAPSSASANSHLSHFAPFPSNPSPIPSASSSWSNTAQPGFYTNQANTFLTSASAAAPAFALVNPPSSIAAFDPSSGRGDVDQSATSYPRTTHNDPSSSTHHLEQAGWTSRAPSTFNDVPGPSQHRQPVTATLRKATSTSNASIGGPRTQMGERPRAPKQPSTSLAQAMTDDDDEIQSSASSSAAVDHAGKGAPVRAQGPANAPTTDDTAALAVAANESATEAAARKQNTACDACRNRKVRCHRIQGEGKCLHCKAKGIDCTTIYVQLASTGAKRPTKRAKQQPGDAEGTTIADDQSLIRYLLLRDADYGNAVSGLSYEPPGSTPPAVSIVMARKPTVMTGAPTTAAESRLSNATARAAFVADLVETYFSIVHIRYPIIDADEFRSRFFNHTPELGGPPPDVLVAVILAWGAKFTENPIIVADRLEAANELTPSQWQKRQASAADVGPASESNKVQRQYGEQRLRAQDLHSSSARNQARIVGRSRIAQDLIVKAQEVLDRNKAHRHATVDNIKAAVIIQALFWQQADASEDDTTTTQISQLRPKPRRGLYICNGIWIMCAISHLIELRIHLKSTLATIQDESAKTQLAMTWWMVCMMDAHMSAFYRRKPHLDFEDYSCDPPEPPTGPQHSGPNPLAASQQYRIWLESSQDQVEMMRYVCETLWRPRAQSEGISAKKLDKLMRLANHWRNKHLAVVGAPSPSWPSHWNFADAVTACSSDFNYYIVWILMWEAIDEYGVYELKQRASMEGTASSSNFPFFGLAVNPHASSAPSIREQLLPGHPGVASSIDPELDIAKVEAMVQTVQEEALFAALRAASLTQVLCDNGYLRLEAGIMKVSMTEAGYCLSRFKRPEITSIIDGLRQYGQAFEECYEQANELERLASAYMSIGPDSGFSGGDEAMAEAERHYSAPLAIPGSSTEPGMEFQRSAAGVSSSVPGTGFRPNNAAHAYFDGQGPAQHPQHEMQPHPSYQSMASAPIATSYPPSSSSYFHYAPQQQPNQMSVRSSHEASQRF</sequence>
<dbReference type="GeneID" id="37043155"/>
<dbReference type="CDD" id="cd12148">
    <property type="entry name" value="fungal_TF_MHR"/>
    <property type="match status" value="1"/>
</dbReference>
<proteinExistence type="predicted"/>
<keyword evidence="5" id="KW-1185">Reference proteome</keyword>
<dbReference type="PANTHER" id="PTHR31668:SF4">
    <property type="entry name" value="TRANSCRIPTIONAL ACTIVATOR PROTEIN DAL81"/>
    <property type="match status" value="1"/>
</dbReference>
<dbReference type="PANTHER" id="PTHR31668">
    <property type="entry name" value="GLUCOSE TRANSPORT TRANSCRIPTION REGULATOR RGT1-RELATED-RELATED"/>
    <property type="match status" value="1"/>
</dbReference>
<dbReference type="OrthoDB" id="2534600at2759"/>
<evidence type="ECO:0000259" key="3">
    <source>
        <dbReference type="PROSITE" id="PS50048"/>
    </source>
</evidence>
<protein>
    <recommendedName>
        <fullName evidence="3">Zn(2)-C6 fungal-type domain-containing protein</fullName>
    </recommendedName>
</protein>
<dbReference type="SMART" id="SM00066">
    <property type="entry name" value="GAL4"/>
    <property type="match status" value="1"/>
</dbReference>
<dbReference type="Gene3D" id="4.10.240.10">
    <property type="entry name" value="Zn(2)-C6 fungal-type DNA-binding domain"/>
    <property type="match status" value="1"/>
</dbReference>
<dbReference type="AlphaFoldDB" id="A0A316YW86"/>
<dbReference type="InterPro" id="IPR036864">
    <property type="entry name" value="Zn2-C6_fun-type_DNA-bd_sf"/>
</dbReference>
<dbReference type="GO" id="GO:0001080">
    <property type="term" value="P:nitrogen catabolite activation of transcription from RNA polymerase II promoter"/>
    <property type="evidence" value="ECO:0007669"/>
    <property type="project" value="TreeGrafter"/>
</dbReference>
<feature type="region of interest" description="Disordered" evidence="2">
    <location>
        <begin position="144"/>
        <end position="278"/>
    </location>
</feature>
<dbReference type="InParanoid" id="A0A316YW86"/>
<dbReference type="SUPFAM" id="SSF57701">
    <property type="entry name" value="Zn2/Cys6 DNA-binding domain"/>
    <property type="match status" value="1"/>
</dbReference>
<feature type="compositionally biased region" description="Low complexity" evidence="2">
    <location>
        <begin position="1045"/>
        <end position="1065"/>
    </location>
</feature>
<feature type="region of interest" description="Disordered" evidence="2">
    <location>
        <begin position="508"/>
        <end position="532"/>
    </location>
</feature>
<organism evidence="4 5">
    <name type="scientific">Acaromyces ingoldii</name>
    <dbReference type="NCBI Taxonomy" id="215250"/>
    <lineage>
        <taxon>Eukaryota</taxon>
        <taxon>Fungi</taxon>
        <taxon>Dikarya</taxon>
        <taxon>Basidiomycota</taxon>
        <taxon>Ustilaginomycotina</taxon>
        <taxon>Exobasidiomycetes</taxon>
        <taxon>Exobasidiales</taxon>
        <taxon>Cryptobasidiaceae</taxon>
        <taxon>Acaromyces</taxon>
    </lineage>
</organism>
<keyword evidence="1" id="KW-0539">Nucleus</keyword>
<dbReference type="Proteomes" id="UP000245768">
    <property type="component" value="Unassembled WGS sequence"/>
</dbReference>
<evidence type="ECO:0000256" key="1">
    <source>
        <dbReference type="ARBA" id="ARBA00023242"/>
    </source>
</evidence>
<dbReference type="GO" id="GO:0005634">
    <property type="term" value="C:nucleus"/>
    <property type="evidence" value="ECO:0007669"/>
    <property type="project" value="TreeGrafter"/>
</dbReference>
<feature type="region of interest" description="Disordered" evidence="2">
    <location>
        <begin position="1"/>
        <end position="46"/>
    </location>
</feature>